<keyword evidence="2" id="KW-1185">Reference proteome</keyword>
<dbReference type="EMBL" id="CARXXK010000002">
    <property type="protein sequence ID" value="CAI6358256.1"/>
    <property type="molecule type" value="Genomic_DNA"/>
</dbReference>
<proteinExistence type="predicted"/>
<organism evidence="1 2">
    <name type="scientific">Macrosiphum euphorbiae</name>
    <name type="common">potato aphid</name>
    <dbReference type="NCBI Taxonomy" id="13131"/>
    <lineage>
        <taxon>Eukaryota</taxon>
        <taxon>Metazoa</taxon>
        <taxon>Ecdysozoa</taxon>
        <taxon>Arthropoda</taxon>
        <taxon>Hexapoda</taxon>
        <taxon>Insecta</taxon>
        <taxon>Pterygota</taxon>
        <taxon>Neoptera</taxon>
        <taxon>Paraneoptera</taxon>
        <taxon>Hemiptera</taxon>
        <taxon>Sternorrhyncha</taxon>
        <taxon>Aphidomorpha</taxon>
        <taxon>Aphidoidea</taxon>
        <taxon>Aphididae</taxon>
        <taxon>Macrosiphini</taxon>
        <taxon>Macrosiphum</taxon>
    </lineage>
</organism>
<gene>
    <name evidence="1" type="ORF">MEUPH1_LOCUS13791</name>
</gene>
<reference evidence="1 2" key="1">
    <citation type="submission" date="2023-01" db="EMBL/GenBank/DDBJ databases">
        <authorList>
            <person name="Whitehead M."/>
        </authorList>
    </citation>
    <scope>NUCLEOTIDE SEQUENCE [LARGE SCALE GENOMIC DNA]</scope>
</reference>
<evidence type="ECO:0008006" key="3">
    <source>
        <dbReference type="Google" id="ProtNLM"/>
    </source>
</evidence>
<dbReference type="AlphaFoldDB" id="A0AAV0WS01"/>
<sequence>MDDDSDYEDDEFNNLALLLYFPRRQRVLKPRPDHFTYWSYDEFFDRFRLSKSTVYFLVNLIGERICSTNWNHAVSSELKLLLTLRYYATGSIRVGQKQIKIMNKK</sequence>
<evidence type="ECO:0000313" key="1">
    <source>
        <dbReference type="EMBL" id="CAI6358256.1"/>
    </source>
</evidence>
<comment type="caution">
    <text evidence="1">The sequence shown here is derived from an EMBL/GenBank/DDBJ whole genome shotgun (WGS) entry which is preliminary data.</text>
</comment>
<accession>A0AAV0WS01</accession>
<name>A0AAV0WS01_9HEMI</name>
<protein>
    <recommendedName>
        <fullName evidence="3">Transposase Helix-turn-helix domain-containing protein</fullName>
    </recommendedName>
</protein>
<dbReference type="Proteomes" id="UP001160148">
    <property type="component" value="Unassembled WGS sequence"/>
</dbReference>
<evidence type="ECO:0000313" key="2">
    <source>
        <dbReference type="Proteomes" id="UP001160148"/>
    </source>
</evidence>